<reference evidence="3" key="1">
    <citation type="submission" date="2020-11" db="EMBL/GenBank/DDBJ databases">
        <authorList>
            <consortium name="DOE Joint Genome Institute"/>
            <person name="Ahrendt S."/>
            <person name="Riley R."/>
            <person name="Andreopoulos W."/>
            <person name="Labutti K."/>
            <person name="Pangilinan J."/>
            <person name="Ruiz-Duenas F.J."/>
            <person name="Barrasa J.M."/>
            <person name="Sanchez-Garcia M."/>
            <person name="Camarero S."/>
            <person name="Miyauchi S."/>
            <person name="Serrano A."/>
            <person name="Linde D."/>
            <person name="Babiker R."/>
            <person name="Drula E."/>
            <person name="Ayuso-Fernandez I."/>
            <person name="Pacheco R."/>
            <person name="Padilla G."/>
            <person name="Ferreira P."/>
            <person name="Barriuso J."/>
            <person name="Kellner H."/>
            <person name="Castanera R."/>
            <person name="Alfaro M."/>
            <person name="Ramirez L."/>
            <person name="Pisabarro A.G."/>
            <person name="Kuo A."/>
            <person name="Tritt A."/>
            <person name="Lipzen A."/>
            <person name="He G."/>
            <person name="Yan M."/>
            <person name="Ng V."/>
            <person name="Cullen D."/>
            <person name="Martin F."/>
            <person name="Rosso M.-N."/>
            <person name="Henrissat B."/>
            <person name="Hibbett D."/>
            <person name="Martinez A.T."/>
            <person name="Grigoriev I.V."/>
        </authorList>
    </citation>
    <scope>NUCLEOTIDE SEQUENCE</scope>
    <source>
        <strain evidence="3">AH 40177</strain>
    </source>
</reference>
<feature type="coiled-coil region" evidence="1">
    <location>
        <begin position="31"/>
        <end position="65"/>
    </location>
</feature>
<evidence type="ECO:0000259" key="2">
    <source>
        <dbReference type="Pfam" id="PF00170"/>
    </source>
</evidence>
<evidence type="ECO:0000256" key="1">
    <source>
        <dbReference type="SAM" id="Coils"/>
    </source>
</evidence>
<dbReference type="InterPro" id="IPR046347">
    <property type="entry name" value="bZIP_sf"/>
</dbReference>
<evidence type="ECO:0000313" key="4">
    <source>
        <dbReference type="Proteomes" id="UP000772434"/>
    </source>
</evidence>
<feature type="domain" description="BZIP" evidence="2">
    <location>
        <begin position="20"/>
        <end position="61"/>
    </location>
</feature>
<proteinExistence type="predicted"/>
<protein>
    <recommendedName>
        <fullName evidence="2">BZIP domain-containing protein</fullName>
    </recommendedName>
</protein>
<dbReference type="SUPFAM" id="SSF57959">
    <property type="entry name" value="Leucine zipper domain"/>
    <property type="match status" value="1"/>
</dbReference>
<gene>
    <name evidence="3" type="ORF">BDP27DRAFT_327076</name>
</gene>
<dbReference type="InterPro" id="IPR004827">
    <property type="entry name" value="bZIP"/>
</dbReference>
<keyword evidence="4" id="KW-1185">Reference proteome</keyword>
<dbReference type="Proteomes" id="UP000772434">
    <property type="component" value="Unassembled WGS sequence"/>
</dbReference>
<dbReference type="Pfam" id="PF00170">
    <property type="entry name" value="bZIP_1"/>
    <property type="match status" value="1"/>
</dbReference>
<accession>A0A9P5PEA5</accession>
<name>A0A9P5PEA5_9AGAR</name>
<keyword evidence="1" id="KW-0175">Coiled coil</keyword>
<dbReference type="AlphaFoldDB" id="A0A9P5PEA5"/>
<dbReference type="OrthoDB" id="3365874at2759"/>
<dbReference type="EMBL" id="JADNRY010000197">
    <property type="protein sequence ID" value="KAF9061567.1"/>
    <property type="molecule type" value="Genomic_DNA"/>
</dbReference>
<dbReference type="Gene3D" id="1.20.5.170">
    <property type="match status" value="1"/>
</dbReference>
<evidence type="ECO:0000313" key="3">
    <source>
        <dbReference type="EMBL" id="KAF9061567.1"/>
    </source>
</evidence>
<sequence>MVRGRKRDVSAPLTRSLVLQRDYRARKAKYISDLESRCHKLETDKEMLSKEVEDLKSKLRQKDIDQKETLASLTTEAELEKAHALNNVMFSLSSTAHLSSRSRI</sequence>
<organism evidence="3 4">
    <name type="scientific">Rhodocollybia butyracea</name>
    <dbReference type="NCBI Taxonomy" id="206335"/>
    <lineage>
        <taxon>Eukaryota</taxon>
        <taxon>Fungi</taxon>
        <taxon>Dikarya</taxon>
        <taxon>Basidiomycota</taxon>
        <taxon>Agaricomycotina</taxon>
        <taxon>Agaricomycetes</taxon>
        <taxon>Agaricomycetidae</taxon>
        <taxon>Agaricales</taxon>
        <taxon>Marasmiineae</taxon>
        <taxon>Omphalotaceae</taxon>
        <taxon>Rhodocollybia</taxon>
    </lineage>
</organism>
<comment type="caution">
    <text evidence="3">The sequence shown here is derived from an EMBL/GenBank/DDBJ whole genome shotgun (WGS) entry which is preliminary data.</text>
</comment>
<dbReference type="GO" id="GO:0003700">
    <property type="term" value="F:DNA-binding transcription factor activity"/>
    <property type="evidence" value="ECO:0007669"/>
    <property type="project" value="InterPro"/>
</dbReference>